<gene>
    <name evidence="2" type="ORF">ACFFN1_07895</name>
</gene>
<dbReference type="EMBL" id="JBHMAU010000051">
    <property type="protein sequence ID" value="MFB9776324.1"/>
    <property type="molecule type" value="Genomic_DNA"/>
</dbReference>
<organism evidence="2 3">
    <name type="scientific">Brevibacterium otitidis</name>
    <dbReference type="NCBI Taxonomy" id="53364"/>
    <lineage>
        <taxon>Bacteria</taxon>
        <taxon>Bacillati</taxon>
        <taxon>Actinomycetota</taxon>
        <taxon>Actinomycetes</taxon>
        <taxon>Micrococcales</taxon>
        <taxon>Brevibacteriaceae</taxon>
        <taxon>Brevibacterium</taxon>
    </lineage>
</organism>
<reference evidence="2 3" key="1">
    <citation type="submission" date="2024-09" db="EMBL/GenBank/DDBJ databases">
        <authorList>
            <person name="Sun Q."/>
            <person name="Mori K."/>
        </authorList>
    </citation>
    <scope>NUCLEOTIDE SEQUENCE [LARGE SCALE GENOMIC DNA]</scope>
    <source>
        <strain evidence="2 3">JCM 11683</strain>
    </source>
</reference>
<comment type="caution">
    <text evidence="2">The sequence shown here is derived from an EMBL/GenBank/DDBJ whole genome shotgun (WGS) entry which is preliminary data.</text>
</comment>
<evidence type="ECO:0000313" key="2">
    <source>
        <dbReference type="EMBL" id="MFB9776324.1"/>
    </source>
</evidence>
<dbReference type="RefSeq" id="WP_376840137.1">
    <property type="nucleotide sequence ID" value="NZ_JBHMAU010000051.1"/>
</dbReference>
<keyword evidence="1" id="KW-1133">Transmembrane helix</keyword>
<feature type="transmembrane region" description="Helical" evidence="1">
    <location>
        <begin position="38"/>
        <end position="59"/>
    </location>
</feature>
<name>A0ABV5X1K4_9MICO</name>
<keyword evidence="1" id="KW-0472">Membrane</keyword>
<keyword evidence="1" id="KW-0812">Transmembrane</keyword>
<proteinExistence type="predicted"/>
<evidence type="ECO:0000313" key="3">
    <source>
        <dbReference type="Proteomes" id="UP001589707"/>
    </source>
</evidence>
<sequence length="60" mass="6251">MGAADSAISAVYAVVWLHSARTDPQWTGGLTLDGLSNWFYPAVFGLPILLIAGSSELSVG</sequence>
<accession>A0ABV5X1K4</accession>
<protein>
    <submittedName>
        <fullName evidence="2">Uncharacterized protein</fullName>
    </submittedName>
</protein>
<dbReference type="Proteomes" id="UP001589707">
    <property type="component" value="Unassembled WGS sequence"/>
</dbReference>
<keyword evidence="3" id="KW-1185">Reference proteome</keyword>
<evidence type="ECO:0000256" key="1">
    <source>
        <dbReference type="SAM" id="Phobius"/>
    </source>
</evidence>